<sequence length="306" mass="32420">MNDLSRRRLFRAAGGLAVLGLASACTSTVSGSPVPVPHPTPVQPPTPPNRLAKARQEGVAVLAVTDARPFSYQDSSGLTGEVVEVSKAAFTALGIRAVKFELTGYEAVQQKLATMAAAGDDSIACFGGALIFEPSMCQTTDPVPDFQYKIAFGVQKGNPKKITTMDDVIKGKRSCAVLTGTPLKEQLQAAGVTSLPSFASPMDAMKAVADGRADCFPFYDISLRLLASDNPVAGVEVVGSTEIPGVQPMVAGFQFIKNEDTSLRDAFAAQLETMRQDGQWLQIAGRFGLNQDNAVPQDYSNGQFCH</sequence>
<gene>
    <name evidence="4" type="ORF">EV186_103660</name>
</gene>
<dbReference type="SUPFAM" id="SSF53850">
    <property type="entry name" value="Periplasmic binding protein-like II"/>
    <property type="match status" value="1"/>
</dbReference>
<protein>
    <submittedName>
        <fullName evidence="4">ABC-type amino acid transport substrate-binding protein</fullName>
    </submittedName>
</protein>
<dbReference type="Pfam" id="PF00497">
    <property type="entry name" value="SBP_bac_3"/>
    <property type="match status" value="1"/>
</dbReference>
<reference evidence="4 5" key="1">
    <citation type="submission" date="2019-03" db="EMBL/GenBank/DDBJ databases">
        <title>Genomic Encyclopedia of Type Strains, Phase IV (KMG-IV): sequencing the most valuable type-strain genomes for metagenomic binning, comparative biology and taxonomic classification.</title>
        <authorList>
            <person name="Goeker M."/>
        </authorList>
    </citation>
    <scope>NUCLEOTIDE SEQUENCE [LARGE SCALE GENOMIC DNA]</scope>
    <source>
        <strain evidence="4 5">DSM 45361</strain>
    </source>
</reference>
<dbReference type="Proteomes" id="UP000295444">
    <property type="component" value="Unassembled WGS sequence"/>
</dbReference>
<organism evidence="4 5">
    <name type="scientific">Labedaea rhizosphaerae</name>
    <dbReference type="NCBI Taxonomy" id="598644"/>
    <lineage>
        <taxon>Bacteria</taxon>
        <taxon>Bacillati</taxon>
        <taxon>Actinomycetota</taxon>
        <taxon>Actinomycetes</taxon>
        <taxon>Pseudonocardiales</taxon>
        <taxon>Pseudonocardiaceae</taxon>
        <taxon>Labedaea</taxon>
    </lineage>
</organism>
<dbReference type="RefSeq" id="WP_133850862.1">
    <property type="nucleotide sequence ID" value="NZ_SNXZ01000003.1"/>
</dbReference>
<dbReference type="InterPro" id="IPR006311">
    <property type="entry name" value="TAT_signal"/>
</dbReference>
<keyword evidence="5" id="KW-1185">Reference proteome</keyword>
<proteinExistence type="predicted"/>
<dbReference type="PROSITE" id="PS51257">
    <property type="entry name" value="PROKAR_LIPOPROTEIN"/>
    <property type="match status" value="1"/>
</dbReference>
<feature type="signal peptide" evidence="2">
    <location>
        <begin position="1"/>
        <end position="24"/>
    </location>
</feature>
<evidence type="ECO:0000313" key="4">
    <source>
        <dbReference type="EMBL" id="TDP97696.1"/>
    </source>
</evidence>
<comment type="caution">
    <text evidence="4">The sequence shown here is derived from an EMBL/GenBank/DDBJ whole genome shotgun (WGS) entry which is preliminary data.</text>
</comment>
<feature type="chain" id="PRO_5039077157" evidence="2">
    <location>
        <begin position="25"/>
        <end position="306"/>
    </location>
</feature>
<dbReference type="SMART" id="SM00062">
    <property type="entry name" value="PBPb"/>
    <property type="match status" value="1"/>
</dbReference>
<evidence type="ECO:0000259" key="3">
    <source>
        <dbReference type="SMART" id="SM00062"/>
    </source>
</evidence>
<evidence type="ECO:0000256" key="1">
    <source>
        <dbReference type="ARBA" id="ARBA00022729"/>
    </source>
</evidence>
<dbReference type="Gene3D" id="3.40.190.10">
    <property type="entry name" value="Periplasmic binding protein-like II"/>
    <property type="match status" value="2"/>
</dbReference>
<dbReference type="InterPro" id="IPR001638">
    <property type="entry name" value="Solute-binding_3/MltF_N"/>
</dbReference>
<dbReference type="PANTHER" id="PTHR35936">
    <property type="entry name" value="MEMBRANE-BOUND LYTIC MUREIN TRANSGLYCOSYLASE F"/>
    <property type="match status" value="1"/>
</dbReference>
<accession>A0A4R6SF33</accession>
<evidence type="ECO:0000256" key="2">
    <source>
        <dbReference type="SAM" id="SignalP"/>
    </source>
</evidence>
<dbReference type="EMBL" id="SNXZ01000003">
    <property type="protein sequence ID" value="TDP97696.1"/>
    <property type="molecule type" value="Genomic_DNA"/>
</dbReference>
<dbReference type="OrthoDB" id="9768183at2"/>
<dbReference type="AlphaFoldDB" id="A0A4R6SF33"/>
<name>A0A4R6SF33_LABRH</name>
<keyword evidence="1 2" id="KW-0732">Signal</keyword>
<dbReference type="PROSITE" id="PS51318">
    <property type="entry name" value="TAT"/>
    <property type="match status" value="1"/>
</dbReference>
<feature type="domain" description="Solute-binding protein family 3/N-terminal" evidence="3">
    <location>
        <begin position="59"/>
        <end position="284"/>
    </location>
</feature>
<evidence type="ECO:0000313" key="5">
    <source>
        <dbReference type="Proteomes" id="UP000295444"/>
    </source>
</evidence>
<dbReference type="PANTHER" id="PTHR35936:SF17">
    <property type="entry name" value="ARGININE-BINDING EXTRACELLULAR PROTEIN ARTP"/>
    <property type="match status" value="1"/>
</dbReference>